<evidence type="ECO:0000256" key="2">
    <source>
        <dbReference type="ARBA" id="ARBA00022737"/>
    </source>
</evidence>
<dbReference type="OrthoDB" id="344301at2"/>
<reference evidence="6 7" key="1">
    <citation type="submission" date="2017-12" db="EMBL/GenBank/DDBJ databases">
        <title>Streptomyces populusis sp. nov., a novel endophytic actinobacterium isolated from stems of Populus adenopoda Maxim.</title>
        <authorList>
            <person name="Wang Z."/>
        </authorList>
    </citation>
    <scope>NUCLEOTIDE SEQUENCE [LARGE SCALE GENOMIC DNA]</scope>
    <source>
        <strain evidence="6 7">A249</strain>
    </source>
</reference>
<evidence type="ECO:0000256" key="4">
    <source>
        <dbReference type="ARBA" id="ARBA00023180"/>
    </source>
</evidence>
<dbReference type="InterPro" id="IPR013517">
    <property type="entry name" value="FG-GAP"/>
</dbReference>
<dbReference type="SUPFAM" id="SSF69318">
    <property type="entry name" value="Integrin alpha N-terminal domain"/>
    <property type="match status" value="1"/>
</dbReference>
<name>A0A2I0SSZ3_9ACTN</name>
<proteinExistence type="predicted"/>
<keyword evidence="2" id="KW-0677">Repeat</keyword>
<keyword evidence="3" id="KW-0378">Hydrolase</keyword>
<gene>
    <name evidence="6" type="ORF">CW362_11025</name>
</gene>
<keyword evidence="4" id="KW-0325">Glycoprotein</keyword>
<dbReference type="InterPro" id="IPR028994">
    <property type="entry name" value="Integrin_alpha_N"/>
</dbReference>
<accession>A0A2I0SSZ3</accession>
<evidence type="ECO:0008006" key="8">
    <source>
        <dbReference type="Google" id="ProtNLM"/>
    </source>
</evidence>
<dbReference type="InterPro" id="IPR013519">
    <property type="entry name" value="Int_alpha_beta-p"/>
</dbReference>
<dbReference type="Gene3D" id="2.130.10.130">
    <property type="entry name" value="Integrin alpha, N-terminal"/>
    <property type="match status" value="3"/>
</dbReference>
<feature type="signal peptide" evidence="5">
    <location>
        <begin position="1"/>
        <end position="36"/>
    </location>
</feature>
<dbReference type="AlphaFoldDB" id="A0A2I0SSZ3"/>
<dbReference type="InterPro" id="IPR000413">
    <property type="entry name" value="Integrin_alpha"/>
</dbReference>
<dbReference type="SMART" id="SM00191">
    <property type="entry name" value="Int_alpha"/>
    <property type="match status" value="6"/>
</dbReference>
<dbReference type="RefSeq" id="WP_103549199.1">
    <property type="nucleotide sequence ID" value="NZ_JBHJSK010000012.1"/>
</dbReference>
<sequence>MKRSHRTALAATVATALVGGLTGALTGFVAAGTASASPAAAKPVKTDFNGDGFGDVAVTAPAAWRQGKWRVGSVTALYGSAHGVSAANHTTFDQDSPGVPGAAENGDLFGAATASGDFNSDGYSDLAVSSPLEDVGEDTNGGVVQILWGSARGLVGGSTVPDPAPAEHDRFGASLATGDFDGDGRTDLAVGTSSSTLYTFRAGIAKSGRAGAVSKRSLPLHGAPDAGILNLTAGDVNGDGRADLMVDGLYRTPSATDHKYYNVNYYVPGTSAGPSRTVAKRMPGGVSGAIGDIDGDGYGDVVTGVYWGRTTADGPIGGKVLVAYGSSAGPSSRVQTITQESGTVPGDSEDWDKFGASVALGDVDGDGRQDLAIGAPDENMRLWGTMSYHLGTVTVLRGTPAGVDTTTAPQYFYQGNHGVPGSAGGGQQFGTAVRLADLDRDGGTDLLAGAPWGDNGDGTVTVLPSTAAPGGGKTIGTTGAALIEPGQVGVDTHGIPQFGTVLQGSRQVSLINN</sequence>
<dbReference type="EMBL" id="PJOS01000015">
    <property type="protein sequence ID" value="PKT73040.1"/>
    <property type="molecule type" value="Genomic_DNA"/>
</dbReference>
<dbReference type="PRINTS" id="PR01185">
    <property type="entry name" value="INTEGRINA"/>
</dbReference>
<dbReference type="GO" id="GO:0007155">
    <property type="term" value="P:cell adhesion"/>
    <property type="evidence" value="ECO:0007669"/>
    <property type="project" value="InterPro"/>
</dbReference>
<comment type="caution">
    <text evidence="6">The sequence shown here is derived from an EMBL/GenBank/DDBJ whole genome shotgun (WGS) entry which is preliminary data.</text>
</comment>
<evidence type="ECO:0000256" key="5">
    <source>
        <dbReference type="SAM" id="SignalP"/>
    </source>
</evidence>
<dbReference type="GO" id="GO:0008305">
    <property type="term" value="C:integrin complex"/>
    <property type="evidence" value="ECO:0007669"/>
    <property type="project" value="InterPro"/>
</dbReference>
<dbReference type="PANTHER" id="PTHR23221:SF7">
    <property type="entry name" value="PHOSPHATIDYLINOSITOL-GLYCAN-SPECIFIC PHOSPHOLIPASE D"/>
    <property type="match status" value="1"/>
</dbReference>
<protein>
    <recommendedName>
        <fullName evidence="8">Integrin-like protein</fullName>
    </recommendedName>
</protein>
<evidence type="ECO:0000313" key="7">
    <source>
        <dbReference type="Proteomes" id="UP000236178"/>
    </source>
</evidence>
<dbReference type="Pfam" id="PF01839">
    <property type="entry name" value="FG-GAP"/>
    <property type="match status" value="5"/>
</dbReference>
<evidence type="ECO:0000256" key="1">
    <source>
        <dbReference type="ARBA" id="ARBA00022729"/>
    </source>
</evidence>
<evidence type="ECO:0000256" key="3">
    <source>
        <dbReference type="ARBA" id="ARBA00022801"/>
    </source>
</evidence>
<dbReference type="PANTHER" id="PTHR23221">
    <property type="entry name" value="GLYCOSYLPHOSPHATIDYLINOSITOL PHOSPHOLIPASE D"/>
    <property type="match status" value="1"/>
</dbReference>
<keyword evidence="7" id="KW-1185">Reference proteome</keyword>
<feature type="chain" id="PRO_5014150061" description="Integrin-like protein" evidence="5">
    <location>
        <begin position="37"/>
        <end position="513"/>
    </location>
</feature>
<dbReference type="GO" id="GO:0016787">
    <property type="term" value="F:hydrolase activity"/>
    <property type="evidence" value="ECO:0007669"/>
    <property type="project" value="UniProtKB-KW"/>
</dbReference>
<dbReference type="PROSITE" id="PS51470">
    <property type="entry name" value="FG_GAP"/>
    <property type="match status" value="3"/>
</dbReference>
<dbReference type="Proteomes" id="UP000236178">
    <property type="component" value="Unassembled WGS sequence"/>
</dbReference>
<evidence type="ECO:0000313" key="6">
    <source>
        <dbReference type="EMBL" id="PKT73040.1"/>
    </source>
</evidence>
<keyword evidence="1 5" id="KW-0732">Signal</keyword>
<organism evidence="6 7">
    <name type="scientific">Streptomyces populi</name>
    <dbReference type="NCBI Taxonomy" id="2058924"/>
    <lineage>
        <taxon>Bacteria</taxon>
        <taxon>Bacillati</taxon>
        <taxon>Actinomycetota</taxon>
        <taxon>Actinomycetes</taxon>
        <taxon>Kitasatosporales</taxon>
        <taxon>Streptomycetaceae</taxon>
        <taxon>Streptomyces</taxon>
    </lineage>
</organism>